<feature type="domain" description="Methyltransferase type 11" evidence="1">
    <location>
        <begin position="5"/>
        <end position="79"/>
    </location>
</feature>
<accession>A0A523XQ41</accession>
<organism evidence="2 3">
    <name type="scientific">candidate division TA06 bacterium</name>
    <dbReference type="NCBI Taxonomy" id="2250710"/>
    <lineage>
        <taxon>Bacteria</taxon>
        <taxon>Bacteria division TA06</taxon>
    </lineage>
</organism>
<dbReference type="CDD" id="cd02440">
    <property type="entry name" value="AdoMet_MTases"/>
    <property type="match status" value="1"/>
</dbReference>
<dbReference type="AlphaFoldDB" id="A0A523XQ41"/>
<dbReference type="PANTHER" id="PTHR43591:SF24">
    <property type="entry name" value="2-METHOXY-6-POLYPRENYL-1,4-BENZOQUINOL METHYLASE, MITOCHONDRIAL"/>
    <property type="match status" value="1"/>
</dbReference>
<dbReference type="Gene3D" id="3.40.50.150">
    <property type="entry name" value="Vaccinia Virus protein VP39"/>
    <property type="match status" value="1"/>
</dbReference>
<sequence>MLYRAEVYGIDPSESMIREAAKADTYGRYELVRGDFPWPDNTFDGVMSNWVFLDIGSVEEMDVAAREIYRVLKPGGPFVMLVNNEEYVGKRTSTYQNGQPGKTYSPGDDILVTYFKNGEQRIQFKDYFWPTETYSSVMGRAGFRELTSYVPRLNPCTIEEILFLQDKGVFPDVDFRVLVDETPTVIVVGKK</sequence>
<dbReference type="InterPro" id="IPR029063">
    <property type="entry name" value="SAM-dependent_MTases_sf"/>
</dbReference>
<dbReference type="InterPro" id="IPR013216">
    <property type="entry name" value="Methyltransf_11"/>
</dbReference>
<dbReference type="SUPFAM" id="SSF53335">
    <property type="entry name" value="S-adenosyl-L-methionine-dependent methyltransferases"/>
    <property type="match status" value="1"/>
</dbReference>
<protein>
    <submittedName>
        <fullName evidence="2">Class I SAM-dependent methyltransferase</fullName>
    </submittedName>
</protein>
<dbReference type="PANTHER" id="PTHR43591">
    <property type="entry name" value="METHYLTRANSFERASE"/>
    <property type="match status" value="1"/>
</dbReference>
<proteinExistence type="predicted"/>
<dbReference type="GO" id="GO:0032259">
    <property type="term" value="P:methylation"/>
    <property type="evidence" value="ECO:0007669"/>
    <property type="project" value="UniProtKB-KW"/>
</dbReference>
<comment type="caution">
    <text evidence="2">The sequence shown here is derived from an EMBL/GenBank/DDBJ whole genome shotgun (WGS) entry which is preliminary data.</text>
</comment>
<evidence type="ECO:0000259" key="1">
    <source>
        <dbReference type="Pfam" id="PF08241"/>
    </source>
</evidence>
<evidence type="ECO:0000313" key="2">
    <source>
        <dbReference type="EMBL" id="TET81394.1"/>
    </source>
</evidence>
<gene>
    <name evidence="2" type="ORF">E3J38_03980</name>
</gene>
<dbReference type="Proteomes" id="UP000315534">
    <property type="component" value="Unassembled WGS sequence"/>
</dbReference>
<reference evidence="2 3" key="1">
    <citation type="submission" date="2019-03" db="EMBL/GenBank/DDBJ databases">
        <title>Metabolic potential of uncultured bacteria and archaea associated with petroleum seepage in deep-sea sediments.</title>
        <authorList>
            <person name="Dong X."/>
            <person name="Hubert C."/>
        </authorList>
    </citation>
    <scope>NUCLEOTIDE SEQUENCE [LARGE SCALE GENOMIC DNA]</scope>
    <source>
        <strain evidence="2">E29_bin36</strain>
    </source>
</reference>
<dbReference type="GO" id="GO:0008757">
    <property type="term" value="F:S-adenosylmethionine-dependent methyltransferase activity"/>
    <property type="evidence" value="ECO:0007669"/>
    <property type="project" value="InterPro"/>
</dbReference>
<dbReference type="Pfam" id="PF08241">
    <property type="entry name" value="Methyltransf_11"/>
    <property type="match status" value="1"/>
</dbReference>
<dbReference type="EMBL" id="SOIP01000244">
    <property type="protein sequence ID" value="TET81394.1"/>
    <property type="molecule type" value="Genomic_DNA"/>
</dbReference>
<keyword evidence="2" id="KW-0489">Methyltransferase</keyword>
<evidence type="ECO:0000313" key="3">
    <source>
        <dbReference type="Proteomes" id="UP000315534"/>
    </source>
</evidence>
<keyword evidence="2" id="KW-0808">Transferase</keyword>
<name>A0A523XQ41_UNCT6</name>